<proteinExistence type="predicted"/>
<keyword evidence="5 8" id="KW-0472">Membrane</keyword>
<dbReference type="PANTHER" id="PTHR42643:SF24">
    <property type="entry name" value="IONOTROPIC RECEPTOR 60A"/>
    <property type="match status" value="1"/>
</dbReference>
<dbReference type="Proteomes" id="UP001152798">
    <property type="component" value="Chromosome 6"/>
</dbReference>
<evidence type="ECO:0000256" key="8">
    <source>
        <dbReference type="SAM" id="Phobius"/>
    </source>
</evidence>
<accession>A0A9P0HPE7</accession>
<keyword evidence="4 8" id="KW-1133">Transmembrane helix</keyword>
<evidence type="ECO:0000256" key="7">
    <source>
        <dbReference type="ARBA" id="ARBA00023180"/>
    </source>
</evidence>
<dbReference type="Gene3D" id="1.10.287.70">
    <property type="match status" value="1"/>
</dbReference>
<dbReference type="GO" id="GO:0005886">
    <property type="term" value="C:plasma membrane"/>
    <property type="evidence" value="ECO:0007669"/>
    <property type="project" value="UniProtKB-SubCell"/>
</dbReference>
<feature type="transmembrane region" description="Helical" evidence="8">
    <location>
        <begin position="483"/>
        <end position="508"/>
    </location>
</feature>
<keyword evidence="2" id="KW-1003">Cell membrane</keyword>
<keyword evidence="3 8" id="KW-0812">Transmembrane</keyword>
<keyword evidence="10" id="KW-1185">Reference proteome</keyword>
<organism evidence="9 10">
    <name type="scientific">Nezara viridula</name>
    <name type="common">Southern green stink bug</name>
    <name type="synonym">Cimex viridulus</name>
    <dbReference type="NCBI Taxonomy" id="85310"/>
    <lineage>
        <taxon>Eukaryota</taxon>
        <taxon>Metazoa</taxon>
        <taxon>Ecdysozoa</taxon>
        <taxon>Arthropoda</taxon>
        <taxon>Hexapoda</taxon>
        <taxon>Insecta</taxon>
        <taxon>Pterygota</taxon>
        <taxon>Neoptera</taxon>
        <taxon>Paraneoptera</taxon>
        <taxon>Hemiptera</taxon>
        <taxon>Heteroptera</taxon>
        <taxon>Panheteroptera</taxon>
        <taxon>Pentatomomorpha</taxon>
        <taxon>Pentatomoidea</taxon>
        <taxon>Pentatomidae</taxon>
        <taxon>Pentatominae</taxon>
        <taxon>Nezara</taxon>
    </lineage>
</organism>
<comment type="subcellular location">
    <subcellularLocation>
        <location evidence="1">Cell membrane</location>
        <topology evidence="1">Multi-pass membrane protein</topology>
    </subcellularLocation>
</comment>
<dbReference type="InterPro" id="IPR052192">
    <property type="entry name" value="Insect_Ionotropic_Sensory_Rcpt"/>
</dbReference>
<dbReference type="SUPFAM" id="SSF53850">
    <property type="entry name" value="Periplasmic binding protein-like II"/>
    <property type="match status" value="1"/>
</dbReference>
<reference evidence="9" key="1">
    <citation type="submission" date="2022-01" db="EMBL/GenBank/DDBJ databases">
        <authorList>
            <person name="King R."/>
        </authorList>
    </citation>
    <scope>NUCLEOTIDE SEQUENCE</scope>
</reference>
<dbReference type="OrthoDB" id="6430908at2759"/>
<dbReference type="AlphaFoldDB" id="A0A9P0HPE7"/>
<evidence type="ECO:0000256" key="6">
    <source>
        <dbReference type="ARBA" id="ARBA00023170"/>
    </source>
</evidence>
<evidence type="ECO:0000313" key="10">
    <source>
        <dbReference type="Proteomes" id="UP001152798"/>
    </source>
</evidence>
<keyword evidence="7" id="KW-0325">Glycoprotein</keyword>
<evidence type="ECO:0000256" key="4">
    <source>
        <dbReference type="ARBA" id="ARBA00022989"/>
    </source>
</evidence>
<evidence type="ECO:0000313" key="9">
    <source>
        <dbReference type="EMBL" id="CAH1405723.1"/>
    </source>
</evidence>
<evidence type="ECO:0000256" key="1">
    <source>
        <dbReference type="ARBA" id="ARBA00004651"/>
    </source>
</evidence>
<protein>
    <submittedName>
        <fullName evidence="9">Uncharacterized protein</fullName>
    </submittedName>
</protein>
<name>A0A9P0HPE7_NEZVI</name>
<sequence length="510" mass="58370">MLLPGSAERLGFLPESEECALRITSNSGSQDVFVWNHSDYFIKSLFTLNISVAIINRLSFFQRTRLQYLAISGTLEQLKEFNYLNASYNPLSVTAVVDGTPDDGEKLIYMFWSRRIYNVIAIVNGLLLRSVHVGCGNYRIIRSSNCPFFSEQYSHFGECAFEINYIEREPFFIGSPNDGVEYLLLTMILNIFGINDIVWLKEKNYGSLVNGTWTDGLGNLGDLAAGGYVVSVNRINHFLLTYPHYLEKYVWFTPVPALKQVWLGMDILDFGSHLLLFTFMSCCFSMFSEGERMFSTPSLCFLNVLRVVLGQPIRKTPKRSPVRIVFISWAWYQMIFNSVMSGTLIESLYNQKKIELPELNLEKISCLMQAADESNSIIPSEECDITKLAVRLAKHRNFTILAAEQPMKFIAEKLNLPVRRVGKTFLRQLKTFVLPKYSPYYDKIDKLMSLSFETGLTQKIIREVEGRHISKNYIEVPEAPTNMALVFTLFAACYAVCTIVFLLEITLFKY</sequence>
<dbReference type="EMBL" id="OV725082">
    <property type="protein sequence ID" value="CAH1405723.1"/>
    <property type="molecule type" value="Genomic_DNA"/>
</dbReference>
<evidence type="ECO:0000256" key="3">
    <source>
        <dbReference type="ARBA" id="ARBA00022692"/>
    </source>
</evidence>
<keyword evidence="6" id="KW-0675">Receptor</keyword>
<evidence type="ECO:0000256" key="5">
    <source>
        <dbReference type="ARBA" id="ARBA00023136"/>
    </source>
</evidence>
<dbReference type="PANTHER" id="PTHR42643">
    <property type="entry name" value="IONOTROPIC RECEPTOR 20A-RELATED"/>
    <property type="match status" value="1"/>
</dbReference>
<evidence type="ECO:0000256" key="2">
    <source>
        <dbReference type="ARBA" id="ARBA00022475"/>
    </source>
</evidence>
<gene>
    <name evidence="9" type="ORF">NEZAVI_LOCUS13866</name>
</gene>